<organism evidence="1 2">
    <name type="scientific">Diphasiastrum complanatum</name>
    <name type="common">Issler's clubmoss</name>
    <name type="synonym">Lycopodium complanatum</name>
    <dbReference type="NCBI Taxonomy" id="34168"/>
    <lineage>
        <taxon>Eukaryota</taxon>
        <taxon>Viridiplantae</taxon>
        <taxon>Streptophyta</taxon>
        <taxon>Embryophyta</taxon>
        <taxon>Tracheophyta</taxon>
        <taxon>Lycopodiopsida</taxon>
        <taxon>Lycopodiales</taxon>
        <taxon>Lycopodiaceae</taxon>
        <taxon>Lycopodioideae</taxon>
        <taxon>Diphasiastrum</taxon>
    </lineage>
</organism>
<sequence>MDSEANLVAELRGVRLYGNGKITRTSTPLLPTVPAHDHSVQGVTVASKDVDLDKQKGTWMRIYLPQNPTTSLSLHHSNKLPVIVYFHGGGFCFLSAATAAFDHVCAQMAAKLGVIVVSVDYRLAPEHRLPAAFDDCFAALQWLQAQAELGCSDPAAADPWLAAHANLSCCFLMGVSSGATYLHHVGIRAIAADLGKVKIRGHIMVVPAFAGMSRTLTELKYADQEELTLKNADQCWHFALPLEADRDHPYCNPLSPQSPDIGSLDLPPTLVVIAGKDILHDRQIEYVDLLRKKGKTVQLLNYENHTHHLNFPEVDPVSSEYEVLSSFMEKCIAM</sequence>
<accession>A0ACC2CTX8</accession>
<keyword evidence="2" id="KW-1185">Reference proteome</keyword>
<protein>
    <submittedName>
        <fullName evidence="1">Uncharacterized protein</fullName>
    </submittedName>
</protein>
<reference evidence="2" key="1">
    <citation type="journal article" date="2024" name="Proc. Natl. Acad. Sci. U.S.A.">
        <title>Extraordinary preservation of gene collinearity over three hundred million years revealed in homosporous lycophytes.</title>
        <authorList>
            <person name="Li C."/>
            <person name="Wickell D."/>
            <person name="Kuo L.Y."/>
            <person name="Chen X."/>
            <person name="Nie B."/>
            <person name="Liao X."/>
            <person name="Peng D."/>
            <person name="Ji J."/>
            <person name="Jenkins J."/>
            <person name="Williams M."/>
            <person name="Shu S."/>
            <person name="Plott C."/>
            <person name="Barry K."/>
            <person name="Rajasekar S."/>
            <person name="Grimwood J."/>
            <person name="Han X."/>
            <person name="Sun S."/>
            <person name="Hou Z."/>
            <person name="He W."/>
            <person name="Dai G."/>
            <person name="Sun C."/>
            <person name="Schmutz J."/>
            <person name="Leebens-Mack J.H."/>
            <person name="Li F.W."/>
            <person name="Wang L."/>
        </authorList>
    </citation>
    <scope>NUCLEOTIDE SEQUENCE [LARGE SCALE GENOMIC DNA]</scope>
    <source>
        <strain evidence="2">cv. PW_Plant_1</strain>
    </source>
</reference>
<dbReference type="EMBL" id="CM055100">
    <property type="protein sequence ID" value="KAJ7545334.1"/>
    <property type="molecule type" value="Genomic_DNA"/>
</dbReference>
<evidence type="ECO:0000313" key="1">
    <source>
        <dbReference type="EMBL" id="KAJ7545334.1"/>
    </source>
</evidence>
<gene>
    <name evidence="1" type="ORF">O6H91_09G115600</name>
</gene>
<dbReference type="Proteomes" id="UP001162992">
    <property type="component" value="Chromosome 9"/>
</dbReference>
<evidence type="ECO:0000313" key="2">
    <source>
        <dbReference type="Proteomes" id="UP001162992"/>
    </source>
</evidence>
<name>A0ACC2CTX8_DIPCM</name>
<proteinExistence type="predicted"/>
<comment type="caution">
    <text evidence="1">The sequence shown here is derived from an EMBL/GenBank/DDBJ whole genome shotgun (WGS) entry which is preliminary data.</text>
</comment>